<dbReference type="RefSeq" id="WP_190211437.1">
    <property type="nucleotide sequence ID" value="NZ_BNBO01000014.1"/>
</dbReference>
<comment type="caution">
    <text evidence="2">The sequence shown here is derived from an EMBL/GenBank/DDBJ whole genome shotgun (WGS) entry which is preliminary data.</text>
</comment>
<reference evidence="2" key="1">
    <citation type="journal article" date="2014" name="Int. J. Syst. Evol. Microbiol.">
        <title>Complete genome sequence of Corynebacterium casei LMG S-19264T (=DSM 44701T), isolated from a smear-ripened cheese.</title>
        <authorList>
            <consortium name="US DOE Joint Genome Institute (JGI-PGF)"/>
            <person name="Walter F."/>
            <person name="Albersmeier A."/>
            <person name="Kalinowski J."/>
            <person name="Ruckert C."/>
        </authorList>
    </citation>
    <scope>NUCLEOTIDE SEQUENCE</scope>
    <source>
        <strain evidence="2">JCM 4646</strain>
    </source>
</reference>
<evidence type="ECO:0000313" key="2">
    <source>
        <dbReference type="EMBL" id="GHH70915.1"/>
    </source>
</evidence>
<dbReference type="GeneID" id="95353587"/>
<accession>A0A919KRV8</accession>
<feature type="compositionally biased region" description="Low complexity" evidence="1">
    <location>
        <begin position="8"/>
        <end position="19"/>
    </location>
</feature>
<dbReference type="EMBL" id="BNBO01000014">
    <property type="protein sequence ID" value="GHH70915.1"/>
    <property type="molecule type" value="Genomic_DNA"/>
</dbReference>
<dbReference type="Gene3D" id="3.40.50.300">
    <property type="entry name" value="P-loop containing nucleotide triphosphate hydrolases"/>
    <property type="match status" value="1"/>
</dbReference>
<organism evidence="2 3">
    <name type="scientific">Kitasatospora indigofera</name>
    <dbReference type="NCBI Taxonomy" id="67307"/>
    <lineage>
        <taxon>Bacteria</taxon>
        <taxon>Bacillati</taxon>
        <taxon>Actinomycetota</taxon>
        <taxon>Actinomycetes</taxon>
        <taxon>Kitasatosporales</taxon>
        <taxon>Streptomycetaceae</taxon>
        <taxon>Kitasatospora</taxon>
    </lineage>
</organism>
<evidence type="ECO:0000256" key="1">
    <source>
        <dbReference type="SAM" id="MobiDB-lite"/>
    </source>
</evidence>
<dbReference type="PANTHER" id="PTHR10285">
    <property type="entry name" value="URIDINE KINASE"/>
    <property type="match status" value="1"/>
</dbReference>
<dbReference type="AlphaFoldDB" id="A0A919KRV8"/>
<name>A0A919KRV8_9ACTN</name>
<dbReference type="NCBIfam" id="NF006743">
    <property type="entry name" value="PRK09270.1-2"/>
    <property type="match status" value="1"/>
</dbReference>
<evidence type="ECO:0000313" key="3">
    <source>
        <dbReference type="Proteomes" id="UP000617734"/>
    </source>
</evidence>
<proteinExistence type="predicted"/>
<keyword evidence="3" id="KW-1185">Reference proteome</keyword>
<gene>
    <name evidence="2" type="ORF">GCM10018781_31470</name>
</gene>
<reference evidence="2" key="2">
    <citation type="submission" date="2020-09" db="EMBL/GenBank/DDBJ databases">
        <authorList>
            <person name="Sun Q."/>
            <person name="Ohkuma M."/>
        </authorList>
    </citation>
    <scope>NUCLEOTIDE SEQUENCE</scope>
    <source>
        <strain evidence="2">JCM 4646</strain>
    </source>
</reference>
<sequence>MHDDTLNTETAAPPAGPATDGHPQAHDDPRDLTELAAGLLRGRGSGSRVILGLTGPPAAGKSTLARHLVAEVCRSEGPDTAAYLPLDGFHLSNAQLDRLGLRSRKGAPSTFDAHGYAALLRRVAEDRFHDIYVPDFDRELDEPVAARHLITPRTRLVITEGNYLSSADTPWPAARALLRELWYVDAEDTVREERLVRRHMAGGQPETEARHRVSSNDHPNGEYVKAAREGCSRTVRPGRLPQPPAARSVD</sequence>
<evidence type="ECO:0008006" key="4">
    <source>
        <dbReference type="Google" id="ProtNLM"/>
    </source>
</evidence>
<dbReference type="SUPFAM" id="SSF52540">
    <property type="entry name" value="P-loop containing nucleoside triphosphate hydrolases"/>
    <property type="match status" value="1"/>
</dbReference>
<protein>
    <recommendedName>
        <fullName evidence="4">Nucleoside/nucleotide kinase family protein</fullName>
    </recommendedName>
</protein>
<feature type="region of interest" description="Disordered" evidence="1">
    <location>
        <begin position="198"/>
        <end position="250"/>
    </location>
</feature>
<dbReference type="Proteomes" id="UP000617734">
    <property type="component" value="Unassembled WGS sequence"/>
</dbReference>
<dbReference type="InterPro" id="IPR027417">
    <property type="entry name" value="P-loop_NTPase"/>
</dbReference>
<feature type="region of interest" description="Disordered" evidence="1">
    <location>
        <begin position="1"/>
        <end position="29"/>
    </location>
</feature>